<proteinExistence type="predicted"/>
<keyword evidence="1" id="KW-1133">Transmembrane helix</keyword>
<sequence length="92" mass="9959">MPEQAPGARVWQAVGVPRSPEQIQQEIDAARESLGATLDELAFRTNPKRLSNEAKAKVQEFLASPPGKALIAAVGLLAAFVITRRIVRAVRD</sequence>
<comment type="caution">
    <text evidence="2">The sequence shown here is derived from an EMBL/GenBank/DDBJ whole genome shotgun (WGS) entry which is preliminary data.</text>
</comment>
<dbReference type="Proteomes" id="UP000321490">
    <property type="component" value="Unassembled WGS sequence"/>
</dbReference>
<evidence type="ECO:0000256" key="1">
    <source>
        <dbReference type="SAM" id="Phobius"/>
    </source>
</evidence>
<organism evidence="2 3">
    <name type="scientific">Modestobacter roseus</name>
    <dbReference type="NCBI Taxonomy" id="1181884"/>
    <lineage>
        <taxon>Bacteria</taxon>
        <taxon>Bacillati</taxon>
        <taxon>Actinomycetota</taxon>
        <taxon>Actinomycetes</taxon>
        <taxon>Geodermatophilales</taxon>
        <taxon>Geodermatophilaceae</taxon>
        <taxon>Modestobacter</taxon>
    </lineage>
</organism>
<dbReference type="AlphaFoldDB" id="A0A562ILR7"/>
<accession>A0A562ILR7</accession>
<dbReference type="EMBL" id="VLKF01000001">
    <property type="protein sequence ID" value="TWH71949.1"/>
    <property type="molecule type" value="Genomic_DNA"/>
</dbReference>
<name>A0A562ILR7_9ACTN</name>
<evidence type="ECO:0000313" key="2">
    <source>
        <dbReference type="EMBL" id="TWH71949.1"/>
    </source>
</evidence>
<feature type="transmembrane region" description="Helical" evidence="1">
    <location>
        <begin position="69"/>
        <end position="87"/>
    </location>
</feature>
<reference evidence="2 3" key="1">
    <citation type="submission" date="2019-07" db="EMBL/GenBank/DDBJ databases">
        <title>R&amp;d 2014.</title>
        <authorList>
            <person name="Klenk H.-P."/>
        </authorList>
    </citation>
    <scope>NUCLEOTIDE SEQUENCE [LARGE SCALE GENOMIC DNA]</scope>
    <source>
        <strain evidence="2 3">DSM 45764</strain>
    </source>
</reference>
<dbReference type="InterPro" id="IPR022062">
    <property type="entry name" value="DUF3618"/>
</dbReference>
<gene>
    <name evidence="2" type="ORF">JD78_00450</name>
</gene>
<evidence type="ECO:0000313" key="3">
    <source>
        <dbReference type="Proteomes" id="UP000321490"/>
    </source>
</evidence>
<keyword evidence="1" id="KW-0812">Transmembrane</keyword>
<protein>
    <submittedName>
        <fullName evidence="2">Uncharacterized protein DUF3618</fullName>
    </submittedName>
</protein>
<dbReference type="Pfam" id="PF12277">
    <property type="entry name" value="DUF3618"/>
    <property type="match status" value="1"/>
</dbReference>
<keyword evidence="1" id="KW-0472">Membrane</keyword>
<keyword evidence="3" id="KW-1185">Reference proteome</keyword>